<evidence type="ECO:0000313" key="2">
    <source>
        <dbReference type="EMBL" id="VAW67194.1"/>
    </source>
</evidence>
<evidence type="ECO:0000259" key="1">
    <source>
        <dbReference type="Pfam" id="PF00535"/>
    </source>
</evidence>
<name>A0A3B0YEJ3_9ZZZZ</name>
<accession>A0A3B0YEJ3</accession>
<gene>
    <name evidence="2" type="ORF">MNBD_GAMMA09-3052</name>
</gene>
<dbReference type="AlphaFoldDB" id="A0A3B0YEJ3"/>
<feature type="domain" description="Glycosyltransferase 2-like" evidence="1">
    <location>
        <begin position="5"/>
        <end position="135"/>
    </location>
</feature>
<reference evidence="2" key="1">
    <citation type="submission" date="2018-06" db="EMBL/GenBank/DDBJ databases">
        <authorList>
            <person name="Zhirakovskaya E."/>
        </authorList>
    </citation>
    <scope>NUCLEOTIDE SEQUENCE</scope>
</reference>
<dbReference type="Gene3D" id="3.90.550.10">
    <property type="entry name" value="Spore Coat Polysaccharide Biosynthesis Protein SpsA, Chain A"/>
    <property type="match status" value="1"/>
</dbReference>
<dbReference type="SUPFAM" id="SSF53448">
    <property type="entry name" value="Nucleotide-diphospho-sugar transferases"/>
    <property type="match status" value="1"/>
</dbReference>
<protein>
    <recommendedName>
        <fullName evidence="1">Glycosyltransferase 2-like domain-containing protein</fullName>
    </recommendedName>
</protein>
<dbReference type="Pfam" id="PF00535">
    <property type="entry name" value="Glycos_transf_2"/>
    <property type="match status" value="1"/>
</dbReference>
<dbReference type="CDD" id="cd00761">
    <property type="entry name" value="Glyco_tranf_GTA_type"/>
    <property type="match status" value="1"/>
</dbReference>
<organism evidence="2">
    <name type="scientific">hydrothermal vent metagenome</name>
    <dbReference type="NCBI Taxonomy" id="652676"/>
    <lineage>
        <taxon>unclassified sequences</taxon>
        <taxon>metagenomes</taxon>
        <taxon>ecological metagenomes</taxon>
    </lineage>
</organism>
<dbReference type="EMBL" id="UOFI01000093">
    <property type="protein sequence ID" value="VAW67194.1"/>
    <property type="molecule type" value="Genomic_DNA"/>
</dbReference>
<proteinExistence type="predicted"/>
<dbReference type="InterPro" id="IPR001173">
    <property type="entry name" value="Glyco_trans_2-like"/>
</dbReference>
<dbReference type="InterPro" id="IPR029044">
    <property type="entry name" value="Nucleotide-diphossugar_trans"/>
</dbReference>
<sequence length="287" mass="34093">MKFHIIVAMYNVDEWIEENIQLLKKQTFKNFQAIFIDDLSSDKTVSFVQSAVNNDPRFNLVVNQEKKFKTRNVVEAIEIASPADDDVIVLVDGDDRLSNENVLQILYDTYNDKDCWMTYGSYSYSDGSRYKKCSPYQKAIIDNNQYRKTSWLASHLKTFKYKLWKQLDMSVFQVSPRDIKRARLRALLKLQLRTWYYWKNITAEDLHDESGRYIRRIDDKALSFALLEMSGDRAQHIENELYVHRSERAPYSGPDETYGKGRSEKWHSRLIRDVILHQKPYSRRKFL</sequence>